<evidence type="ECO:0000259" key="12">
    <source>
        <dbReference type="PROSITE" id="PS50106"/>
    </source>
</evidence>
<evidence type="ECO:0000256" key="9">
    <source>
        <dbReference type="ARBA" id="ARBA00023049"/>
    </source>
</evidence>
<dbReference type="PANTHER" id="PTHR42837">
    <property type="entry name" value="REGULATOR OF SIGMA-E PROTEASE RSEP"/>
    <property type="match status" value="1"/>
</dbReference>
<dbReference type="SUPFAM" id="SSF50156">
    <property type="entry name" value="PDZ domain-like"/>
    <property type="match status" value="2"/>
</dbReference>
<protein>
    <recommendedName>
        <fullName evidence="11">Zinc metalloprotease</fullName>
        <ecNumber evidence="11">3.4.24.-</ecNumber>
    </recommendedName>
</protein>
<keyword evidence="10 11" id="KW-0472">Membrane</keyword>
<keyword evidence="11" id="KW-0479">Metal-binding</keyword>
<dbReference type="CDD" id="cd23081">
    <property type="entry name" value="cpPDZ_EcRseP-like"/>
    <property type="match status" value="1"/>
</dbReference>
<dbReference type="Proteomes" id="UP000509429">
    <property type="component" value="Chromosome"/>
</dbReference>
<evidence type="ECO:0000256" key="3">
    <source>
        <dbReference type="ARBA" id="ARBA00007931"/>
    </source>
</evidence>
<comment type="similarity">
    <text evidence="3 11">Belongs to the peptidase M50B family.</text>
</comment>
<feature type="transmembrane region" description="Helical" evidence="11">
    <location>
        <begin position="6"/>
        <end position="28"/>
    </location>
</feature>
<dbReference type="Pfam" id="PF17820">
    <property type="entry name" value="PDZ_6"/>
    <property type="match status" value="1"/>
</dbReference>
<dbReference type="InterPro" id="IPR036034">
    <property type="entry name" value="PDZ_sf"/>
</dbReference>
<dbReference type="Pfam" id="PF02163">
    <property type="entry name" value="Peptidase_M50"/>
    <property type="match status" value="1"/>
</dbReference>
<dbReference type="EMBL" id="CP054490">
    <property type="protein sequence ID" value="QKQ24060.1"/>
    <property type="molecule type" value="Genomic_DNA"/>
</dbReference>
<feature type="domain" description="PDZ" evidence="12">
    <location>
        <begin position="199"/>
        <end position="288"/>
    </location>
</feature>
<evidence type="ECO:0000313" key="14">
    <source>
        <dbReference type="Proteomes" id="UP000509429"/>
    </source>
</evidence>
<dbReference type="GO" id="GO:0016020">
    <property type="term" value="C:membrane"/>
    <property type="evidence" value="ECO:0007669"/>
    <property type="project" value="UniProtKB-SubCell"/>
</dbReference>
<feature type="transmembrane region" description="Helical" evidence="11">
    <location>
        <begin position="96"/>
        <end position="122"/>
    </location>
</feature>
<dbReference type="SMART" id="SM00228">
    <property type="entry name" value="PDZ"/>
    <property type="match status" value="2"/>
</dbReference>
<evidence type="ECO:0000256" key="1">
    <source>
        <dbReference type="ARBA" id="ARBA00001947"/>
    </source>
</evidence>
<evidence type="ECO:0000256" key="4">
    <source>
        <dbReference type="ARBA" id="ARBA00022670"/>
    </source>
</evidence>
<dbReference type="InterPro" id="IPR041489">
    <property type="entry name" value="PDZ_6"/>
</dbReference>
<keyword evidence="8 11" id="KW-1133">Transmembrane helix</keyword>
<sequence length="445" mass="48627">MAFISSLGFFLITIGILVTIHELGHFLVAKKLNVKVLRFSIGFGKILKSFKYGETQYTLCVLPLGGFVKMLDENETPVEASEKHRAFNQQSVYKRIMIVAAGPLANFLLAIALYTVVFVIGVNGVKPVVNVLESPGIAQQAGIQTGDQLLSINGVLTPTISEFSINFIQSMDENPLYVNVISSTSNLKKLELNLSGDFLSNPEQGVDNYLGFKFAMPKLEAIINQVVPNSPASIADLQTNDKILSANHTNIDSWHDFVNVIQNSPNKEINLQVKRNGNILNTTLTPKIENGLAKAGVSVLVPTGYLDKWLVLVKKDMLDAFIAANDKVYQLTLLNLKMIKKMIIGDTSLDQISGPISIANYAGKSAQVGFVPFLSFLALISIGLGLLNLLPIPLLDGGYLFFYLIELIKGSAVSQSFQQVLTKFGLFVIISLTVVALYNDLSRLL</sequence>
<proteinExistence type="inferred from homology"/>
<dbReference type="InterPro" id="IPR001478">
    <property type="entry name" value="PDZ"/>
</dbReference>
<reference evidence="13 14" key="1">
    <citation type="submission" date="2020-05" db="EMBL/GenBank/DDBJ databases">
        <title>Horizontal transmission and recombination maintain forever young bacterial symbiont genomes.</title>
        <authorList>
            <person name="Russell S.L."/>
            <person name="Pepper-Tunick E."/>
            <person name="Svedberg J."/>
            <person name="Byrne A."/>
            <person name="Ruelas Castillo J."/>
            <person name="Vollmers C."/>
            <person name="Beinart R.A."/>
            <person name="Corbett-Detig R."/>
        </authorList>
    </citation>
    <scope>NUCLEOTIDE SEQUENCE [LARGE SCALE GENOMIC DNA]</scope>
    <source>
        <strain evidence="13">JDF_Ridge</strain>
    </source>
</reference>
<keyword evidence="9 11" id="KW-0482">Metalloprotease</keyword>
<comment type="subcellular location">
    <subcellularLocation>
        <location evidence="2">Membrane</location>
        <topology evidence="2">Multi-pass membrane protein</topology>
    </subcellularLocation>
</comment>
<dbReference type="PROSITE" id="PS50106">
    <property type="entry name" value="PDZ"/>
    <property type="match status" value="1"/>
</dbReference>
<evidence type="ECO:0000256" key="10">
    <source>
        <dbReference type="ARBA" id="ARBA00023136"/>
    </source>
</evidence>
<dbReference type="Gene3D" id="2.30.42.10">
    <property type="match status" value="2"/>
</dbReference>
<evidence type="ECO:0000313" key="13">
    <source>
        <dbReference type="EMBL" id="QKQ24060.1"/>
    </source>
</evidence>
<organism evidence="13 14">
    <name type="scientific">Candidatus Ruthia endofausta</name>
    <dbReference type="NCBI Taxonomy" id="2738852"/>
    <lineage>
        <taxon>Bacteria</taxon>
        <taxon>Pseudomonadati</taxon>
        <taxon>Pseudomonadota</taxon>
        <taxon>Gammaproteobacteria</taxon>
        <taxon>Candidatus Pseudothioglobaceae</taxon>
        <taxon>Candidatus Ruthturnera</taxon>
    </lineage>
</organism>
<evidence type="ECO:0000256" key="5">
    <source>
        <dbReference type="ARBA" id="ARBA00022692"/>
    </source>
</evidence>
<dbReference type="GO" id="GO:0006508">
    <property type="term" value="P:proteolysis"/>
    <property type="evidence" value="ECO:0007669"/>
    <property type="project" value="UniProtKB-KW"/>
</dbReference>
<dbReference type="PANTHER" id="PTHR42837:SF2">
    <property type="entry name" value="MEMBRANE METALLOPROTEASE ARASP2, CHLOROPLASTIC-RELATED"/>
    <property type="match status" value="1"/>
</dbReference>
<dbReference type="KEGG" id="reo:HUE58_02570"/>
<evidence type="ECO:0000256" key="8">
    <source>
        <dbReference type="ARBA" id="ARBA00022989"/>
    </source>
</evidence>
<keyword evidence="4 13" id="KW-0645">Protease</keyword>
<evidence type="ECO:0000256" key="11">
    <source>
        <dbReference type="RuleBase" id="RU362031"/>
    </source>
</evidence>
<dbReference type="GO" id="GO:0046872">
    <property type="term" value="F:metal ion binding"/>
    <property type="evidence" value="ECO:0007669"/>
    <property type="project" value="UniProtKB-KW"/>
</dbReference>
<gene>
    <name evidence="13" type="primary">rseP</name>
    <name evidence="13" type="ORF">HUE58_02570</name>
</gene>
<keyword evidence="5 11" id="KW-0812">Transmembrane</keyword>
<dbReference type="InterPro" id="IPR004387">
    <property type="entry name" value="Pept_M50_Zn"/>
</dbReference>
<evidence type="ECO:0000256" key="6">
    <source>
        <dbReference type="ARBA" id="ARBA00022801"/>
    </source>
</evidence>
<keyword evidence="7 11" id="KW-0862">Zinc</keyword>
<evidence type="ECO:0000256" key="7">
    <source>
        <dbReference type="ARBA" id="ARBA00022833"/>
    </source>
</evidence>
<keyword evidence="6 11" id="KW-0378">Hydrolase</keyword>
<dbReference type="CDD" id="cd06163">
    <property type="entry name" value="S2P-M50_PDZ_RseP-like"/>
    <property type="match status" value="1"/>
</dbReference>
<dbReference type="GO" id="GO:0004222">
    <property type="term" value="F:metalloendopeptidase activity"/>
    <property type="evidence" value="ECO:0007669"/>
    <property type="project" value="InterPro"/>
</dbReference>
<dbReference type="NCBIfam" id="TIGR00054">
    <property type="entry name" value="RIP metalloprotease RseP"/>
    <property type="match status" value="1"/>
</dbReference>
<feature type="transmembrane region" description="Helical" evidence="11">
    <location>
        <begin position="420"/>
        <end position="438"/>
    </location>
</feature>
<comment type="cofactor">
    <cofactor evidence="1 11">
        <name>Zn(2+)</name>
        <dbReference type="ChEBI" id="CHEBI:29105"/>
    </cofactor>
</comment>
<dbReference type="AlphaFoldDB" id="A0A6N0HP46"/>
<keyword evidence="14" id="KW-1185">Reference proteome</keyword>
<dbReference type="EC" id="3.4.24.-" evidence="11"/>
<dbReference type="InterPro" id="IPR008915">
    <property type="entry name" value="Peptidase_M50"/>
</dbReference>
<feature type="transmembrane region" description="Helical" evidence="11">
    <location>
        <begin position="370"/>
        <end position="390"/>
    </location>
</feature>
<name>A0A6N0HP46_9GAMM</name>
<accession>A0A6N0HP46</accession>
<dbReference type="RefSeq" id="WP_174605499.1">
    <property type="nucleotide sequence ID" value="NZ_CP054490.1"/>
</dbReference>
<evidence type="ECO:0000256" key="2">
    <source>
        <dbReference type="ARBA" id="ARBA00004141"/>
    </source>
</evidence>